<organism evidence="1 2">
    <name type="scientific">Spirosoma fluviale</name>
    <dbReference type="NCBI Taxonomy" id="1597977"/>
    <lineage>
        <taxon>Bacteria</taxon>
        <taxon>Pseudomonadati</taxon>
        <taxon>Bacteroidota</taxon>
        <taxon>Cytophagia</taxon>
        <taxon>Cytophagales</taxon>
        <taxon>Cytophagaceae</taxon>
        <taxon>Spirosoma</taxon>
    </lineage>
</organism>
<keyword evidence="2" id="KW-1185">Reference proteome</keyword>
<name>A0A286GMT8_9BACT</name>
<evidence type="ECO:0000313" key="2">
    <source>
        <dbReference type="Proteomes" id="UP000219452"/>
    </source>
</evidence>
<protein>
    <submittedName>
        <fullName evidence="1">Uncharacterized protein</fullName>
    </submittedName>
</protein>
<dbReference type="Proteomes" id="UP000219452">
    <property type="component" value="Unassembled WGS sequence"/>
</dbReference>
<dbReference type="OrthoDB" id="795069at2"/>
<dbReference type="AlphaFoldDB" id="A0A286GMT8"/>
<evidence type="ECO:0000313" key="1">
    <source>
        <dbReference type="EMBL" id="SOD96399.1"/>
    </source>
</evidence>
<proteinExistence type="predicted"/>
<gene>
    <name evidence="1" type="ORF">SAMN06269250_5289</name>
</gene>
<dbReference type="RefSeq" id="WP_097129883.1">
    <property type="nucleotide sequence ID" value="NZ_OCNH01000005.1"/>
</dbReference>
<reference evidence="2" key="1">
    <citation type="submission" date="2017-09" db="EMBL/GenBank/DDBJ databases">
        <authorList>
            <person name="Varghese N."/>
            <person name="Submissions S."/>
        </authorList>
    </citation>
    <scope>NUCLEOTIDE SEQUENCE [LARGE SCALE GENOMIC DNA]</scope>
    <source>
        <strain evidence="2">DSM 29961</strain>
    </source>
</reference>
<dbReference type="EMBL" id="OCNH01000005">
    <property type="protein sequence ID" value="SOD96399.1"/>
    <property type="molecule type" value="Genomic_DNA"/>
</dbReference>
<sequence>MYDGIKIQDLSVSADLLLTHDRLLFALPIDEQTGAILDRNRTAQDRGIKFMLIPRLTGGYRVEIKGSLHKFHNNGLHNANDFTANDLITALDQFVTTYGVNPFSSKLNNVEFGVNIRLPFPVTRVLNNLVSYKNKPFTLDTYSSTPYYQCVTQRYVVKLYDKGHQFNLGENLLRVEVKVLRMEYFKKTGVRLDTLTDLLTVANYSILGTLLVDTFIEILFDDPTINPATLTAKERDVYQNGRNPKFWHIPDDLTPRQANTYRHRLQRTERKYRALIEKHQKGENWQTLTAGLIRQKWEQLTTVNDDLLTRINERRAVWYTLTKLNISPLAESPTQSDKPVTELEKCPVLTDPQKPEMSRFNPLYLELKQDIPFIPTNTQPGAVICPITGVSIPSTPKVGRGVRRFVSAKMLRNNDDLLMRLNSRFDQYAKGSKEDDYNRAAHNVRNTHSNPRNNLKRAVLKIYREPTLFDVSSTLRLPADKRALLDHWQGTPWEVRLG</sequence>
<accession>A0A286GMT8</accession>